<evidence type="ECO:0000259" key="10">
    <source>
        <dbReference type="Pfam" id="PF11356"/>
    </source>
</evidence>
<evidence type="ECO:0000313" key="14">
    <source>
        <dbReference type="EMBL" id="WEA20285.1"/>
    </source>
</evidence>
<dbReference type="EMBL" id="JACGCZ010000011">
    <property type="protein sequence ID" value="MBA6142563.1"/>
    <property type="molecule type" value="Genomic_DNA"/>
</dbReference>
<keyword evidence="3" id="KW-1003">Cell membrane</keyword>
<keyword evidence="2" id="KW-0813">Transport</keyword>
<evidence type="ECO:0000313" key="13">
    <source>
        <dbReference type="EMBL" id="MBA6145914.1"/>
    </source>
</evidence>
<dbReference type="EMBL" id="CP118677">
    <property type="protein sequence ID" value="WEA20285.1"/>
    <property type="molecule type" value="Genomic_DNA"/>
</dbReference>
<feature type="region of interest" description="Disordered" evidence="9">
    <location>
        <begin position="144"/>
        <end position="164"/>
    </location>
</feature>
<dbReference type="GO" id="GO:0005886">
    <property type="term" value="C:plasma membrane"/>
    <property type="evidence" value="ECO:0007669"/>
    <property type="project" value="UniProtKB-SubCell"/>
</dbReference>
<dbReference type="Proteomes" id="UP001375228">
    <property type="component" value="Chromosome"/>
</dbReference>
<dbReference type="Gene3D" id="2.30.30.830">
    <property type="match status" value="1"/>
</dbReference>
<dbReference type="Proteomes" id="UP000577346">
    <property type="component" value="Unassembled WGS sequence"/>
</dbReference>
<keyword evidence="19" id="KW-1185">Reference proteome</keyword>
<dbReference type="EMBL" id="CP146691">
    <property type="protein sequence ID" value="WWY20733.1"/>
    <property type="molecule type" value="Genomic_DNA"/>
</dbReference>
<evidence type="ECO:0000313" key="18">
    <source>
        <dbReference type="Proteomes" id="UP000590738"/>
    </source>
</evidence>
<keyword evidence="6" id="KW-0653">Protein transport</keyword>
<evidence type="ECO:0000313" key="19">
    <source>
        <dbReference type="Proteomes" id="UP001375228"/>
    </source>
</evidence>
<name>A0A7W2JKH2_9PSED</name>
<evidence type="ECO:0000313" key="17">
    <source>
        <dbReference type="Proteomes" id="UP000577346"/>
    </source>
</evidence>
<evidence type="ECO:0000256" key="1">
    <source>
        <dbReference type="ARBA" id="ARBA00004533"/>
    </source>
</evidence>
<feature type="domain" description="Type II secretion system protein GspC N-terminal" evidence="10">
    <location>
        <begin position="68"/>
        <end position="130"/>
    </location>
</feature>
<evidence type="ECO:0000256" key="5">
    <source>
        <dbReference type="ARBA" id="ARBA00022692"/>
    </source>
</evidence>
<evidence type="ECO:0000256" key="4">
    <source>
        <dbReference type="ARBA" id="ARBA00022519"/>
    </source>
</evidence>
<reference evidence="15 19" key="3">
    <citation type="submission" date="2024-03" db="EMBL/GenBank/DDBJ databases">
        <title>Pseudomonas juntendi.</title>
        <authorList>
            <person name="Liu Y."/>
        </authorList>
    </citation>
    <scope>NUCLEOTIDE SEQUENCE [LARGE SCALE GENOMIC DNA]</scope>
    <source>
        <strain evidence="15 19">L4046hy</strain>
    </source>
</reference>
<protein>
    <submittedName>
        <fullName evidence="14">Type II secretion system protein N</fullName>
    </submittedName>
</protein>
<proteinExistence type="predicted"/>
<dbReference type="AlphaFoldDB" id="A0A7W2JKH2"/>
<accession>A0A7W2JKH2</accession>
<sequence length="164" mass="17471">MKRSSHVIWLALVLVTLAGLIARERLYPLTAPPLLPASALATAAAPEQPFSTTALALAFGFQPERQRSSRADITLKACFVSSQGGARALVKSAGGEAVYRVGERIAGHGVLRRIDVRSIVLWVDGREEVVALATPGPSVFLPMGAAPRPRPVSDPSSRLLREVQ</sequence>
<evidence type="ECO:0000256" key="6">
    <source>
        <dbReference type="ARBA" id="ARBA00022927"/>
    </source>
</evidence>
<dbReference type="Pfam" id="PF11356">
    <property type="entry name" value="T2SSC"/>
    <property type="match status" value="1"/>
</dbReference>
<dbReference type="GO" id="GO:0015031">
    <property type="term" value="P:protein transport"/>
    <property type="evidence" value="ECO:0007669"/>
    <property type="project" value="UniProtKB-KW"/>
</dbReference>
<dbReference type="EMBL" id="JACGCU010000026">
    <property type="protein sequence ID" value="MBA6060617.1"/>
    <property type="molecule type" value="Genomic_DNA"/>
</dbReference>
<dbReference type="RefSeq" id="WP_029886141.1">
    <property type="nucleotide sequence ID" value="NZ_BQHP01000005.1"/>
</dbReference>
<dbReference type="Proteomes" id="UP000556620">
    <property type="component" value="Unassembled WGS sequence"/>
</dbReference>
<evidence type="ECO:0000313" key="15">
    <source>
        <dbReference type="EMBL" id="WWY20733.1"/>
    </source>
</evidence>
<gene>
    <name evidence="12" type="ORF">H4B97_08780</name>
    <name evidence="13" type="ORF">H4C15_00095</name>
    <name evidence="11" type="ORF">H4C44_15680</name>
    <name evidence="14" type="ORF">PWA60_24055</name>
    <name evidence="15" type="ORF">V9385_24535</name>
</gene>
<evidence type="ECO:0000256" key="8">
    <source>
        <dbReference type="ARBA" id="ARBA00023136"/>
    </source>
</evidence>
<keyword evidence="7" id="KW-1133">Transmembrane helix</keyword>
<evidence type="ECO:0000313" key="11">
    <source>
        <dbReference type="EMBL" id="MBA6060617.1"/>
    </source>
</evidence>
<evidence type="ECO:0000313" key="12">
    <source>
        <dbReference type="EMBL" id="MBA6142563.1"/>
    </source>
</evidence>
<keyword evidence="5" id="KW-0812">Transmembrane</keyword>
<organism evidence="11 16">
    <name type="scientific">Pseudomonas juntendi</name>
    <dbReference type="NCBI Taxonomy" id="2666183"/>
    <lineage>
        <taxon>Bacteria</taxon>
        <taxon>Pseudomonadati</taxon>
        <taxon>Pseudomonadota</taxon>
        <taxon>Gammaproteobacteria</taxon>
        <taxon>Pseudomonadales</taxon>
        <taxon>Pseudomonadaceae</taxon>
        <taxon>Pseudomonas</taxon>
    </lineage>
</organism>
<dbReference type="InterPro" id="IPR024961">
    <property type="entry name" value="T2SS_GspC_N"/>
</dbReference>
<evidence type="ECO:0000256" key="3">
    <source>
        <dbReference type="ARBA" id="ARBA00022475"/>
    </source>
</evidence>
<evidence type="ECO:0000256" key="2">
    <source>
        <dbReference type="ARBA" id="ARBA00022448"/>
    </source>
</evidence>
<keyword evidence="4" id="KW-0997">Cell inner membrane</keyword>
<dbReference type="EMBL" id="JACGDA010000001">
    <property type="protein sequence ID" value="MBA6145914.1"/>
    <property type="molecule type" value="Genomic_DNA"/>
</dbReference>
<evidence type="ECO:0000256" key="7">
    <source>
        <dbReference type="ARBA" id="ARBA00022989"/>
    </source>
</evidence>
<keyword evidence="8" id="KW-0472">Membrane</keyword>
<comment type="subcellular location">
    <subcellularLocation>
        <location evidence="1">Cell inner membrane</location>
    </subcellularLocation>
</comment>
<evidence type="ECO:0000256" key="9">
    <source>
        <dbReference type="SAM" id="MobiDB-lite"/>
    </source>
</evidence>
<reference evidence="14" key="2">
    <citation type="submission" date="2023-02" db="EMBL/GenBank/DDBJ databases">
        <title>tmexCD-toprJ-like cluster.</title>
        <authorList>
            <person name="Gao X."/>
            <person name="Wang C."/>
            <person name="Liu J."/>
        </authorList>
    </citation>
    <scope>NUCLEOTIDE SEQUENCE</scope>
    <source>
        <strain evidence="14">GDW21C697WI</strain>
    </source>
</reference>
<dbReference type="Proteomes" id="UP001217631">
    <property type="component" value="Chromosome"/>
</dbReference>
<dbReference type="Proteomes" id="UP000590738">
    <property type="component" value="Unassembled WGS sequence"/>
</dbReference>
<reference evidence="16 17" key="1">
    <citation type="submission" date="2020-07" db="EMBL/GenBank/DDBJ databases">
        <title>Diversity of carbapenemase encoding genes among Pseudomonas putida group clinical isolates in a tertiary Brazilian hospital.</title>
        <authorList>
            <person name="Alberto-Lei F."/>
            <person name="Nodari C.S."/>
            <person name="Streling A.P."/>
            <person name="Paulino J.T."/>
            <person name="Bessa-Neto F.O."/>
            <person name="Cayo R."/>
            <person name="Gales A.C."/>
        </authorList>
    </citation>
    <scope>NUCLEOTIDE SEQUENCE [LARGE SCALE GENOMIC DNA]</scope>
    <source>
        <strain evidence="13 17">11213</strain>
        <strain evidence="12 18">12273</strain>
        <strain evidence="11 16">14535</strain>
    </source>
</reference>
<evidence type="ECO:0000313" key="16">
    <source>
        <dbReference type="Proteomes" id="UP000556620"/>
    </source>
</evidence>